<dbReference type="OrthoDB" id="9758871at2"/>
<dbReference type="RefSeq" id="WP_053331979.1">
    <property type="nucleotide sequence ID" value="NZ_CCEJ010000009.1"/>
</dbReference>
<dbReference type="GO" id="GO:0005829">
    <property type="term" value="C:cytosol"/>
    <property type="evidence" value="ECO:0007669"/>
    <property type="project" value="TreeGrafter"/>
</dbReference>
<dbReference type="InterPro" id="IPR008209">
    <property type="entry name" value="PEP_carboxykinase_GTP"/>
</dbReference>
<dbReference type="SUPFAM" id="SSF68923">
    <property type="entry name" value="PEP carboxykinase N-terminal domain"/>
    <property type="match status" value="1"/>
</dbReference>
<dbReference type="GO" id="GO:0016301">
    <property type="term" value="F:kinase activity"/>
    <property type="evidence" value="ECO:0007669"/>
    <property type="project" value="UniProtKB-KW"/>
</dbReference>
<keyword evidence="5 11" id="KW-0479">Metal-binding</keyword>
<evidence type="ECO:0000256" key="9">
    <source>
        <dbReference type="ARBA" id="ARBA00023211"/>
    </source>
</evidence>
<feature type="binding site" evidence="11">
    <location>
        <begin position="217"/>
        <end position="219"/>
    </location>
    <ligand>
        <name>substrate</name>
    </ligand>
</feature>
<dbReference type="GO" id="GO:0006107">
    <property type="term" value="P:oxaloacetate metabolic process"/>
    <property type="evidence" value="ECO:0007669"/>
    <property type="project" value="TreeGrafter"/>
</dbReference>
<dbReference type="GO" id="GO:0071333">
    <property type="term" value="P:cellular response to glucose stimulus"/>
    <property type="evidence" value="ECO:0007669"/>
    <property type="project" value="TreeGrafter"/>
</dbReference>
<comment type="catalytic activity">
    <reaction evidence="11">
        <text>oxaloacetate + GTP = phosphoenolpyruvate + GDP + CO2</text>
        <dbReference type="Rhea" id="RHEA:10388"/>
        <dbReference type="ChEBI" id="CHEBI:16452"/>
        <dbReference type="ChEBI" id="CHEBI:16526"/>
        <dbReference type="ChEBI" id="CHEBI:37565"/>
        <dbReference type="ChEBI" id="CHEBI:58189"/>
        <dbReference type="ChEBI" id="CHEBI:58702"/>
        <dbReference type="EC" id="4.1.1.32"/>
    </reaction>
</comment>
<dbReference type="GO" id="GO:0030145">
    <property type="term" value="F:manganese ion binding"/>
    <property type="evidence" value="ECO:0007669"/>
    <property type="project" value="UniProtKB-UniRule"/>
</dbReference>
<dbReference type="Proteomes" id="UP000031552">
    <property type="component" value="Unassembled WGS sequence"/>
</dbReference>
<feature type="binding site" evidence="11">
    <location>
        <position position="385"/>
    </location>
    <ligand>
        <name>GTP</name>
        <dbReference type="ChEBI" id="CHEBI:37565"/>
    </ligand>
</feature>
<name>A0A090D2K8_9BACT</name>
<dbReference type="InterPro" id="IPR035077">
    <property type="entry name" value="PEP_carboxykinase_GTP_C"/>
</dbReference>
<evidence type="ECO:0000256" key="4">
    <source>
        <dbReference type="ARBA" id="ARBA00022432"/>
    </source>
</evidence>
<comment type="similarity">
    <text evidence="2 11">Belongs to the phosphoenolpyruvate carboxykinase [GTP] family.</text>
</comment>
<dbReference type="eggNOG" id="COG1274">
    <property type="taxonomic scope" value="Bacteria"/>
</dbReference>
<gene>
    <name evidence="14" type="primary">pck</name>
    <name evidence="11" type="synonym">pckG</name>
    <name evidence="14" type="ORF">CSEC_1908</name>
</gene>
<evidence type="ECO:0000256" key="7">
    <source>
        <dbReference type="ARBA" id="ARBA00022793"/>
    </source>
</evidence>
<dbReference type="InterPro" id="IPR035078">
    <property type="entry name" value="PEP_carboxykinase_GTP_N"/>
</dbReference>
<evidence type="ECO:0000256" key="11">
    <source>
        <dbReference type="HAMAP-Rule" id="MF_00452"/>
    </source>
</evidence>
<reference evidence="14" key="2">
    <citation type="submission" date="2014-09" db="EMBL/GenBank/DDBJ databases">
        <title>Criblamydia sequanensis harbors a mega-plasmid encoding arsenite resistance.</title>
        <authorList>
            <person name="Bertelli C."/>
            <person name="Goesmann A."/>
            <person name="Greub G."/>
        </authorList>
    </citation>
    <scope>NUCLEOTIDE SEQUENCE [LARGE SCALE GENOMIC DNA]</scope>
    <source>
        <strain evidence="14">CRIB-18</strain>
    </source>
</reference>
<dbReference type="InterPro" id="IPR008210">
    <property type="entry name" value="PEP_carboxykinase_N"/>
</dbReference>
<dbReference type="NCBIfam" id="NF003253">
    <property type="entry name" value="PRK04210.1"/>
    <property type="match status" value="1"/>
</dbReference>
<reference evidence="14" key="1">
    <citation type="submission" date="2013-12" db="EMBL/GenBank/DDBJ databases">
        <authorList>
            <person name="Linke B."/>
        </authorList>
    </citation>
    <scope>NUCLEOTIDE SEQUENCE [LARGE SCALE GENOMIC DNA]</scope>
    <source>
        <strain evidence="14">CRIB-18</strain>
    </source>
</reference>
<dbReference type="GO" id="GO:0033993">
    <property type="term" value="P:response to lipid"/>
    <property type="evidence" value="ECO:0007669"/>
    <property type="project" value="TreeGrafter"/>
</dbReference>
<feature type="domain" description="Phosphoenolpyruvate carboxykinase GTP-utilising N-terminal" evidence="13">
    <location>
        <begin position="17"/>
        <end position="238"/>
    </location>
</feature>
<evidence type="ECO:0000256" key="3">
    <source>
        <dbReference type="ARBA" id="ARBA00011245"/>
    </source>
</evidence>
<dbReference type="GO" id="GO:0004613">
    <property type="term" value="F:phosphoenolpyruvate carboxykinase (GTP) activity"/>
    <property type="evidence" value="ECO:0007669"/>
    <property type="project" value="UniProtKB-UniRule"/>
</dbReference>
<dbReference type="Gene3D" id="2.170.8.10">
    <property type="entry name" value="Phosphoenolpyruvate Carboxykinase, domain 2"/>
    <property type="match status" value="1"/>
</dbReference>
<evidence type="ECO:0000256" key="10">
    <source>
        <dbReference type="ARBA" id="ARBA00023239"/>
    </source>
</evidence>
<evidence type="ECO:0000259" key="12">
    <source>
        <dbReference type="Pfam" id="PF00821"/>
    </source>
</evidence>
<comment type="cofactor">
    <cofactor evidence="11">
        <name>Mn(2+)</name>
        <dbReference type="ChEBI" id="CHEBI:29035"/>
    </cofactor>
    <text evidence="11">Binds 1 Mn(2+) ion per subunit.</text>
</comment>
<proteinExistence type="inferred from homology"/>
<dbReference type="GO" id="GO:0046327">
    <property type="term" value="P:glycerol biosynthetic process from pyruvate"/>
    <property type="evidence" value="ECO:0007669"/>
    <property type="project" value="TreeGrafter"/>
</dbReference>
<evidence type="ECO:0000313" key="15">
    <source>
        <dbReference type="Proteomes" id="UP000031552"/>
    </source>
</evidence>
<feature type="binding site" evidence="11">
    <location>
        <begin position="269"/>
        <end position="274"/>
    </location>
    <ligand>
        <name>GTP</name>
        <dbReference type="ChEBI" id="CHEBI:37565"/>
    </ligand>
</feature>
<dbReference type="EC" id="4.1.1.32" evidence="11"/>
<dbReference type="STRING" id="1437425.CSEC_1908"/>
<dbReference type="HAMAP" id="MF_00452">
    <property type="entry name" value="PEPCK_GTP"/>
    <property type="match status" value="1"/>
</dbReference>
<keyword evidence="11" id="KW-0963">Cytoplasm</keyword>
<evidence type="ECO:0000256" key="2">
    <source>
        <dbReference type="ARBA" id="ARBA00005796"/>
    </source>
</evidence>
<dbReference type="FunFam" id="3.40.449.10:FF:000005">
    <property type="entry name" value="Phosphoenolpyruvate carboxykinase [GTP]"/>
    <property type="match status" value="1"/>
</dbReference>
<feature type="binding site" evidence="11">
    <location>
        <begin position="383"/>
        <end position="385"/>
    </location>
    <ligand>
        <name>substrate</name>
    </ligand>
</feature>
<dbReference type="CDD" id="cd00819">
    <property type="entry name" value="PEPCK_GTP"/>
    <property type="match status" value="1"/>
</dbReference>
<evidence type="ECO:0000256" key="1">
    <source>
        <dbReference type="ARBA" id="ARBA00004742"/>
    </source>
</evidence>
<dbReference type="GO" id="GO:0042594">
    <property type="term" value="P:response to starvation"/>
    <property type="evidence" value="ECO:0007669"/>
    <property type="project" value="TreeGrafter"/>
</dbReference>
<dbReference type="PANTHER" id="PTHR11561:SF0">
    <property type="entry name" value="PHOSPHOENOLPYRUVATE CARBOXYKINASE [GTP]-RELATED"/>
    <property type="match status" value="1"/>
</dbReference>
<feature type="binding site" evidence="11">
    <location>
        <position position="226"/>
    </location>
    <ligand>
        <name>Mn(2+)</name>
        <dbReference type="ChEBI" id="CHEBI:29035"/>
    </ligand>
</feature>
<feature type="binding site" evidence="11">
    <location>
        <position position="293"/>
    </location>
    <ligand>
        <name>Mn(2+)</name>
        <dbReference type="ChEBI" id="CHEBI:29035"/>
    </ligand>
</feature>
<comment type="pathway">
    <text evidence="1 11">Carbohydrate biosynthesis; gluconeogenesis.</text>
</comment>
<dbReference type="GO" id="GO:0006094">
    <property type="term" value="P:gluconeogenesis"/>
    <property type="evidence" value="ECO:0007669"/>
    <property type="project" value="UniProtKB-UniRule"/>
</dbReference>
<keyword evidence="15" id="KW-1185">Reference proteome</keyword>
<dbReference type="PANTHER" id="PTHR11561">
    <property type="entry name" value="PHOSPHOENOLPYRUVATE CARBOXYKINASE"/>
    <property type="match status" value="1"/>
</dbReference>
<sequence>MTKTTFENWTENRALINWIRKCRDLCKPDNVWFCDGSKEEAQELVSKMLKSGTLTKLNETARPKSYLARSTPEDVARVEERTFICSEKKEDAGPTNHWADPAEMKTKLDSLFQGCMEGRTMYVIPFSMGPLGSPLSQIGVQITDSPYVVASMRIMTRMGKKIIQLLGPNGSFVPCLHSVGMPLKKGMKDVPWPCNTNERYICHFPKTKEIASFGSGYGGNALLGKKCFALRIASVMAKEEGWLAEHMLILGITNPEGKKKYMAAAFPSACGKTNLAMMTPTLPGWKVETVGDDIAWMRFGKDGRLYAINPEAGFFGVAPGTSEKSNPNAMKTIAKNTIFTNVALTDKGDVWWEGMTEKPPSHLIDWEGRDWTPKSEGPAAHPNSRFTTSASECPVIDPNWESPQGVPISAIIFGGRRSSTIPLVMKALSWEHGVFFGASLSSEMTAAQEGTIGKLRHDPFAMLPFTGYNMGDYFQHWLDIGNKHDKDKLPQIFLVNWFRKGKEGSLLWPGYGENSRVLKWIFECCDGAPITAKTAAGYLPKKRTLDTSGLNLKKEADELFKINKADWLEEVEELKQYFTLFDPRFPESLNQELLKLEKRLKTSSSQKAKTNANEDIF</sequence>
<feature type="binding site" evidence="11">
    <location>
        <position position="268"/>
    </location>
    <ligand>
        <name>substrate</name>
    </ligand>
</feature>
<dbReference type="SUPFAM" id="SSF53795">
    <property type="entry name" value="PEP carboxykinase-like"/>
    <property type="match status" value="1"/>
</dbReference>
<evidence type="ECO:0000256" key="6">
    <source>
        <dbReference type="ARBA" id="ARBA00022741"/>
    </source>
</evidence>
<feature type="binding site" evidence="11">
    <location>
        <position position="416"/>
    </location>
    <ligand>
        <name>GTP</name>
        <dbReference type="ChEBI" id="CHEBI:37565"/>
    </ligand>
</feature>
<dbReference type="UniPathway" id="UPA00138"/>
<dbReference type="Gene3D" id="3.90.228.20">
    <property type="match status" value="1"/>
</dbReference>
<dbReference type="GO" id="GO:0005525">
    <property type="term" value="F:GTP binding"/>
    <property type="evidence" value="ECO:0007669"/>
    <property type="project" value="UniProtKB-UniRule"/>
</dbReference>
<protein>
    <recommendedName>
        <fullName evidence="11">Phosphoenolpyruvate carboxykinase [GTP]</fullName>
        <shortName evidence="11">PEP carboxykinase</shortName>
        <shortName evidence="11">PEPCK</shortName>
        <ecNumber evidence="11">4.1.1.32</ecNumber>
    </recommendedName>
    <alternativeName>
        <fullName evidence="11">GTP-dependent phosphoenolpyruvate carboxykinase</fullName>
        <shortName evidence="11">GTP-PEPCK</shortName>
    </alternativeName>
</protein>
<keyword evidence="8 11" id="KW-0342">GTP-binding</keyword>
<feature type="binding site" evidence="11">
    <location>
        <position position="246"/>
    </location>
    <ligand>
        <name>Mn(2+)</name>
        <dbReference type="ChEBI" id="CHEBI:29035"/>
    </ligand>
</feature>
<keyword evidence="6 11" id="KW-0547">Nucleotide-binding</keyword>
<accession>A0A090D2K8</accession>
<dbReference type="Pfam" id="PF00821">
    <property type="entry name" value="PEPCK_GTP"/>
    <property type="match status" value="1"/>
</dbReference>
<keyword evidence="10 11" id="KW-0456">Lyase</keyword>
<dbReference type="InterPro" id="IPR018091">
    <property type="entry name" value="PEP_carboxykin_GTP_CS"/>
</dbReference>
<dbReference type="GO" id="GO:0019543">
    <property type="term" value="P:propionate catabolic process"/>
    <property type="evidence" value="ECO:0007669"/>
    <property type="project" value="TreeGrafter"/>
</dbReference>
<feature type="active site" evidence="11">
    <location>
        <position position="270"/>
    </location>
</feature>
<comment type="caution">
    <text evidence="14">The sequence shown here is derived from an EMBL/GenBank/DDBJ whole genome shotgun (WGS) entry which is preliminary data.</text>
</comment>
<evidence type="ECO:0000259" key="13">
    <source>
        <dbReference type="Pfam" id="PF17297"/>
    </source>
</evidence>
<feature type="binding site" evidence="11">
    <location>
        <begin position="511"/>
        <end position="514"/>
    </location>
    <ligand>
        <name>GTP</name>
        <dbReference type="ChEBI" id="CHEBI:37565"/>
    </ligand>
</feature>
<evidence type="ECO:0000313" key="14">
    <source>
        <dbReference type="EMBL" id="CDR34715.1"/>
    </source>
</evidence>
<feature type="domain" description="Phosphoenolpyruvate carboxykinase C-terminal P-loop" evidence="12">
    <location>
        <begin position="242"/>
        <end position="599"/>
    </location>
</feature>
<evidence type="ECO:0000256" key="8">
    <source>
        <dbReference type="ARBA" id="ARBA00023134"/>
    </source>
</evidence>
<dbReference type="InterPro" id="IPR013035">
    <property type="entry name" value="PEP_carboxykinase_C"/>
</dbReference>
<comment type="subunit">
    <text evidence="3 11">Monomer.</text>
</comment>
<organism evidence="14 15">
    <name type="scientific">Candidatus Criblamydia sequanensis CRIB-18</name>
    <dbReference type="NCBI Taxonomy" id="1437425"/>
    <lineage>
        <taxon>Bacteria</taxon>
        <taxon>Pseudomonadati</taxon>
        <taxon>Chlamydiota</taxon>
        <taxon>Chlamydiia</taxon>
        <taxon>Parachlamydiales</taxon>
        <taxon>Candidatus Criblamydiaceae</taxon>
        <taxon>Candidatus Criblamydia</taxon>
    </lineage>
</organism>
<dbReference type="Gene3D" id="3.40.449.10">
    <property type="entry name" value="Phosphoenolpyruvate Carboxykinase, domain 1"/>
    <property type="match status" value="1"/>
</dbReference>
<comment type="function">
    <text evidence="11">Catalyzes the conversion of oxaloacetate (OAA) to phosphoenolpyruvate (PEP), the rate-limiting step in the metabolic pathway that produces glucose from lactate and other precursors derived from the citric acid cycle.</text>
</comment>
<dbReference type="EMBL" id="CCEJ010000009">
    <property type="protein sequence ID" value="CDR34715.1"/>
    <property type="molecule type" value="Genomic_DNA"/>
</dbReference>
<keyword evidence="9 11" id="KW-0464">Manganese</keyword>
<dbReference type="PROSITE" id="PS00505">
    <property type="entry name" value="PEPCK_GTP"/>
    <property type="match status" value="1"/>
</dbReference>
<keyword evidence="4 11" id="KW-0312">Gluconeogenesis</keyword>
<comment type="subcellular location">
    <subcellularLocation>
        <location evidence="11">Cytoplasm</location>
    </subcellularLocation>
</comment>
<evidence type="ECO:0000256" key="5">
    <source>
        <dbReference type="ARBA" id="ARBA00022723"/>
    </source>
</evidence>
<dbReference type="Pfam" id="PF17297">
    <property type="entry name" value="PEPCK_N"/>
    <property type="match status" value="1"/>
</dbReference>
<feature type="binding site" evidence="11">
    <location>
        <position position="77"/>
    </location>
    <ligand>
        <name>substrate</name>
    </ligand>
</feature>
<dbReference type="AlphaFoldDB" id="A0A090D2K8"/>
<dbReference type="PIRSF" id="PIRSF001348">
    <property type="entry name" value="PEP_carboxykinase_GTP"/>
    <property type="match status" value="1"/>
</dbReference>
<keyword evidence="7 11" id="KW-0210">Decarboxylase</keyword>